<gene>
    <name evidence="2" type="ORF">CC80DRAFT_493986</name>
</gene>
<evidence type="ECO:0000313" key="2">
    <source>
        <dbReference type="EMBL" id="KAF1954138.1"/>
    </source>
</evidence>
<dbReference type="Pfam" id="PF23868">
    <property type="entry name" value="Mmc1_C"/>
    <property type="match status" value="1"/>
</dbReference>
<dbReference type="OrthoDB" id="5319015at2759"/>
<keyword evidence="3" id="KW-1185">Reference proteome</keyword>
<proteinExistence type="predicted"/>
<dbReference type="InterPro" id="IPR056196">
    <property type="entry name" value="Mmc1_C"/>
</dbReference>
<dbReference type="Pfam" id="PF23867">
    <property type="entry name" value="Mmc1_N"/>
    <property type="match status" value="1"/>
</dbReference>
<evidence type="ECO:0000313" key="3">
    <source>
        <dbReference type="Proteomes" id="UP000800035"/>
    </source>
</evidence>
<dbReference type="PANTHER" id="PTHR38644">
    <property type="entry name" value="EXPRESSED PROTEIN"/>
    <property type="match status" value="1"/>
</dbReference>
<reference evidence="2" key="1">
    <citation type="journal article" date="2020" name="Stud. Mycol.">
        <title>101 Dothideomycetes genomes: a test case for predicting lifestyles and emergence of pathogens.</title>
        <authorList>
            <person name="Haridas S."/>
            <person name="Albert R."/>
            <person name="Binder M."/>
            <person name="Bloem J."/>
            <person name="Labutti K."/>
            <person name="Salamov A."/>
            <person name="Andreopoulos B."/>
            <person name="Baker S."/>
            <person name="Barry K."/>
            <person name="Bills G."/>
            <person name="Bluhm B."/>
            <person name="Cannon C."/>
            <person name="Castanera R."/>
            <person name="Culley D."/>
            <person name="Daum C."/>
            <person name="Ezra D."/>
            <person name="Gonzalez J."/>
            <person name="Henrissat B."/>
            <person name="Kuo A."/>
            <person name="Liang C."/>
            <person name="Lipzen A."/>
            <person name="Lutzoni F."/>
            <person name="Magnuson J."/>
            <person name="Mondo S."/>
            <person name="Nolan M."/>
            <person name="Ohm R."/>
            <person name="Pangilinan J."/>
            <person name="Park H.-J."/>
            <person name="Ramirez L."/>
            <person name="Alfaro M."/>
            <person name="Sun H."/>
            <person name="Tritt A."/>
            <person name="Yoshinaga Y."/>
            <person name="Zwiers L.-H."/>
            <person name="Turgeon B."/>
            <person name="Goodwin S."/>
            <person name="Spatafora J."/>
            <person name="Crous P."/>
            <person name="Grigoriev I."/>
        </authorList>
    </citation>
    <scope>NUCLEOTIDE SEQUENCE</scope>
    <source>
        <strain evidence="2">CBS 675.92</strain>
    </source>
</reference>
<feature type="domain" description="Mmc1 C-terminal" evidence="1">
    <location>
        <begin position="378"/>
        <end position="586"/>
    </location>
</feature>
<protein>
    <recommendedName>
        <fullName evidence="1">Mmc1 C-terminal domain-containing protein</fullName>
    </recommendedName>
</protein>
<dbReference type="EMBL" id="ML977000">
    <property type="protein sequence ID" value="KAF1954138.1"/>
    <property type="molecule type" value="Genomic_DNA"/>
</dbReference>
<sequence length="635" mass="69869">MPLWVASVPRCVFASRRTAIERSSHILCCRNASKPPFLKLRVRSASTHISPTAINYRPNIPPQNKELYDALSKLSGAAEQYVNLSRLQLALRGLTSEKEGAVTRLAVLGLDNQVGAQRLVRLLVADPLVEEKAWEKELEKPGKDEEGAVLLRFGDEADAHPASPLYKVLSVPSRILDIHNLEILVSTLNTNVASTLTSTTESLQDAILVPKLEGASTRGLPVPYPVHKTLVLGEGLDSAIAYGKFIADNTGITEDMVKVVIDLPPPAKEAETEEESLSTSVNIDVGTEALAALRSSVQNATIYEKKWFASNLPSISKWLLHNIQSDPSMPVKPAHRALISSVLNDIEANVTREDAEQLALLTASTTTTQEQVSAEMIANLEAWAEKGHEELRDSLDEAFHSKSWNRLKWWKLWWRVDDVGMVLEEVLERRWLVKTEKEAVYLAGRMKQAGFAEDAQHIVLAEPVPPVSDPPSEATPTTDPAKTDLTTEVKQQVPWPALITTSRAAILNTTLPSLQALAQRLLLTSLSTTSISSALSALLYVSVSSFSVFEASAVAALGLTISLRRMQKVWEGARESWMKSVREEGRQTLKDMEGDVRLIVGGRKGESEMAEGVKERKEAREAVARVREVLGRMRS</sequence>
<dbReference type="AlphaFoldDB" id="A0A6A5TNZ0"/>
<evidence type="ECO:0000259" key="1">
    <source>
        <dbReference type="Pfam" id="PF23868"/>
    </source>
</evidence>
<dbReference type="PANTHER" id="PTHR38644:SF1">
    <property type="entry name" value="EXPRESSED PROTEIN"/>
    <property type="match status" value="1"/>
</dbReference>
<organism evidence="2 3">
    <name type="scientific">Byssothecium circinans</name>
    <dbReference type="NCBI Taxonomy" id="147558"/>
    <lineage>
        <taxon>Eukaryota</taxon>
        <taxon>Fungi</taxon>
        <taxon>Dikarya</taxon>
        <taxon>Ascomycota</taxon>
        <taxon>Pezizomycotina</taxon>
        <taxon>Dothideomycetes</taxon>
        <taxon>Pleosporomycetidae</taxon>
        <taxon>Pleosporales</taxon>
        <taxon>Massarineae</taxon>
        <taxon>Massarinaceae</taxon>
        <taxon>Byssothecium</taxon>
    </lineage>
</organism>
<dbReference type="Proteomes" id="UP000800035">
    <property type="component" value="Unassembled WGS sequence"/>
</dbReference>
<name>A0A6A5TNZ0_9PLEO</name>
<accession>A0A6A5TNZ0</accession>